<feature type="region of interest" description="Disordered" evidence="7">
    <location>
        <begin position="1"/>
        <end position="35"/>
    </location>
</feature>
<dbReference type="EMBL" id="KN848064">
    <property type="protein sequence ID" value="KIY01820.1"/>
    <property type="molecule type" value="Genomic_DNA"/>
</dbReference>
<feature type="domain" description="Xylanolytic transcriptional activator regulatory" evidence="10">
    <location>
        <begin position="342"/>
        <end position="416"/>
    </location>
</feature>
<keyword evidence="4" id="KW-0238">DNA-binding</keyword>
<dbReference type="GO" id="GO:0045944">
    <property type="term" value="P:positive regulation of transcription by RNA polymerase II"/>
    <property type="evidence" value="ECO:0007669"/>
    <property type="project" value="TreeGrafter"/>
</dbReference>
<dbReference type="InterPro" id="IPR007219">
    <property type="entry name" value="XnlR_reg_dom"/>
</dbReference>
<feature type="domain" description="Zn(2)-C6 fungal-type" evidence="9">
    <location>
        <begin position="39"/>
        <end position="103"/>
    </location>
</feature>
<dbReference type="PANTHER" id="PTHR47540">
    <property type="entry name" value="THIAMINE REPRESSIBLE GENES REGULATORY PROTEIN THI5"/>
    <property type="match status" value="1"/>
</dbReference>
<dbReference type="GO" id="GO:0000981">
    <property type="term" value="F:DNA-binding transcription factor activity, RNA polymerase II-specific"/>
    <property type="evidence" value="ECO:0007669"/>
    <property type="project" value="InterPro"/>
</dbReference>
<evidence type="ECO:0000256" key="8">
    <source>
        <dbReference type="SAM" id="Phobius"/>
    </source>
</evidence>
<dbReference type="GO" id="GO:0008270">
    <property type="term" value="F:zinc ion binding"/>
    <property type="evidence" value="ECO:0007669"/>
    <property type="project" value="InterPro"/>
</dbReference>
<evidence type="ECO:0000256" key="3">
    <source>
        <dbReference type="ARBA" id="ARBA00023015"/>
    </source>
</evidence>
<dbReference type="GO" id="GO:0043565">
    <property type="term" value="F:sequence-specific DNA binding"/>
    <property type="evidence" value="ECO:0007669"/>
    <property type="project" value="TreeGrafter"/>
</dbReference>
<keyword evidence="8" id="KW-0472">Membrane</keyword>
<keyword evidence="8" id="KW-0812">Transmembrane</keyword>
<dbReference type="VEuPathDB" id="FungiDB:Z520_01958"/>
<keyword evidence="2" id="KW-0479">Metal-binding</keyword>
<sequence>MEQTPEPSVRVSQKDSSLGGRHGKVRRRIHPQNWNNGRKNISRACDLCKRSVELGLSPEILEIHSAEKIRRKKIRCSGSQPCARCIQHRLPCEYNLPHLRGRHPHLPRPPDGLSSVTTGDDESVERATGLLLPPEATAIAEVSPRHSPSRGVINDDSQYLGPTAGETFISRSWRRIRRDHYMTRFSPSHTGTLSPEADSNNRHVESSAHPAVVLPQITHQQATDLVRFYFDVAVVSYRFLNSKSVLGWVDDLFAGDSAISESYRQTLGPYKASILFMLFATSLHYQEISGEAVISGSRMSKAFLTAGRQSLKMQKHYHRLETVQARLAHSIYLLATSKLEASWYVLGRTVQIMTALGMHRKGHEHPSSFRTEIQSIRRCFWTAYTLDRYVSIILGRPRLIFDDLFDQPFPERIDDDYPELTFSDWAATPNFGLDCRIESAADCSLDGPYFTHRLAQIMGEISFDIYPLKGIAREPQAENSARLTAKLMDFWRGLPPSLGEVHPDSLSPSLRRRTIELRISCNHAIVLANRPFLLGKSDADDQGLDDVTHSHDDKVERAVRAACTVVNLWDKGTEEGSVFGAFWIIHHAVFSAVSVLYLYIIFNSRRGTRAAQRLSESEEEVFLFAQRGQQHLAAAASVNRMCVRYSSILEELRQEAMKQISTSALAVPFLVVGDSQPLEASSPGNTNRIGTGLGTDVPDITSDEQFRSTMYAAGDGELIGDWSIFDSLISFDPDVMAIQPNDPTHLLGPEARPDTK</sequence>
<keyword evidence="3" id="KW-0805">Transcription regulation</keyword>
<dbReference type="CDD" id="cd00067">
    <property type="entry name" value="GAL4"/>
    <property type="match status" value="1"/>
</dbReference>
<dbReference type="InterPro" id="IPR001138">
    <property type="entry name" value="Zn2Cys6_DnaBD"/>
</dbReference>
<dbReference type="SMART" id="SM00066">
    <property type="entry name" value="GAL4"/>
    <property type="match status" value="1"/>
</dbReference>
<dbReference type="STRING" id="1442371.A0A0D2KEQ6"/>
<reference evidence="11 12" key="1">
    <citation type="submission" date="2015-01" db="EMBL/GenBank/DDBJ databases">
        <title>The Genome Sequence of Fonsecaea multimorphosa CBS 102226.</title>
        <authorList>
            <consortium name="The Broad Institute Genomics Platform"/>
            <person name="Cuomo C."/>
            <person name="de Hoog S."/>
            <person name="Gorbushina A."/>
            <person name="Stielow B."/>
            <person name="Teixiera M."/>
            <person name="Abouelleil A."/>
            <person name="Chapman S.B."/>
            <person name="Priest M."/>
            <person name="Young S.K."/>
            <person name="Wortman J."/>
            <person name="Nusbaum C."/>
            <person name="Birren B."/>
        </authorList>
    </citation>
    <scope>NUCLEOTIDE SEQUENCE [LARGE SCALE GENOMIC DNA]</scope>
    <source>
        <strain evidence="11 12">CBS 102226</strain>
    </source>
</reference>
<evidence type="ECO:0000313" key="12">
    <source>
        <dbReference type="Proteomes" id="UP000053411"/>
    </source>
</evidence>
<protein>
    <recommendedName>
        <fullName evidence="13">Transcription factor domain-containing protein</fullName>
    </recommendedName>
</protein>
<dbReference type="GeneID" id="27707704"/>
<dbReference type="CDD" id="cd12148">
    <property type="entry name" value="fungal_TF_MHR"/>
    <property type="match status" value="1"/>
</dbReference>
<dbReference type="Proteomes" id="UP000053411">
    <property type="component" value="Unassembled WGS sequence"/>
</dbReference>
<dbReference type="AlphaFoldDB" id="A0A0D2KEQ6"/>
<accession>A0A0D2KEQ6</accession>
<feature type="compositionally biased region" description="Basic residues" evidence="7">
    <location>
        <begin position="21"/>
        <end position="30"/>
    </location>
</feature>
<evidence type="ECO:0000256" key="7">
    <source>
        <dbReference type="SAM" id="MobiDB-lite"/>
    </source>
</evidence>
<comment type="subcellular location">
    <subcellularLocation>
        <location evidence="1">Nucleus</location>
    </subcellularLocation>
</comment>
<evidence type="ECO:0000256" key="6">
    <source>
        <dbReference type="ARBA" id="ARBA00023242"/>
    </source>
</evidence>
<gene>
    <name evidence="11" type="ORF">Z520_01958</name>
</gene>
<dbReference type="SMART" id="SM00906">
    <property type="entry name" value="Fungal_trans"/>
    <property type="match status" value="1"/>
</dbReference>
<evidence type="ECO:0000256" key="4">
    <source>
        <dbReference type="ARBA" id="ARBA00023125"/>
    </source>
</evidence>
<keyword evidence="12" id="KW-1185">Reference proteome</keyword>
<dbReference type="Pfam" id="PF04082">
    <property type="entry name" value="Fungal_trans"/>
    <property type="match status" value="1"/>
</dbReference>
<evidence type="ECO:0000256" key="2">
    <source>
        <dbReference type="ARBA" id="ARBA00022723"/>
    </source>
</evidence>
<evidence type="ECO:0008006" key="13">
    <source>
        <dbReference type="Google" id="ProtNLM"/>
    </source>
</evidence>
<dbReference type="GO" id="GO:0006351">
    <property type="term" value="P:DNA-templated transcription"/>
    <property type="evidence" value="ECO:0007669"/>
    <property type="project" value="InterPro"/>
</dbReference>
<evidence type="ECO:0000259" key="10">
    <source>
        <dbReference type="SMART" id="SM00906"/>
    </source>
</evidence>
<dbReference type="InterPro" id="IPR036864">
    <property type="entry name" value="Zn2-C6_fun-type_DNA-bd_sf"/>
</dbReference>
<feature type="region of interest" description="Disordered" evidence="7">
    <location>
        <begin position="678"/>
        <end position="698"/>
    </location>
</feature>
<keyword evidence="6" id="KW-0539">Nucleus</keyword>
<keyword evidence="8" id="KW-1133">Transmembrane helix</keyword>
<dbReference type="PANTHER" id="PTHR47540:SF2">
    <property type="entry name" value="ZN(II)2CYS6 TRANSCRIPTION FACTOR (EUROFUNG)"/>
    <property type="match status" value="1"/>
</dbReference>
<evidence type="ECO:0000256" key="1">
    <source>
        <dbReference type="ARBA" id="ARBA00004123"/>
    </source>
</evidence>
<dbReference type="Gene3D" id="4.10.240.10">
    <property type="entry name" value="Zn(2)-C6 fungal-type DNA-binding domain"/>
    <property type="match status" value="1"/>
</dbReference>
<organism evidence="11 12">
    <name type="scientific">Fonsecaea multimorphosa CBS 102226</name>
    <dbReference type="NCBI Taxonomy" id="1442371"/>
    <lineage>
        <taxon>Eukaryota</taxon>
        <taxon>Fungi</taxon>
        <taxon>Dikarya</taxon>
        <taxon>Ascomycota</taxon>
        <taxon>Pezizomycotina</taxon>
        <taxon>Eurotiomycetes</taxon>
        <taxon>Chaetothyriomycetidae</taxon>
        <taxon>Chaetothyriales</taxon>
        <taxon>Herpotrichiellaceae</taxon>
        <taxon>Fonsecaea</taxon>
    </lineage>
</organism>
<feature type="compositionally biased region" description="Polar residues" evidence="7">
    <location>
        <begin position="1"/>
        <end position="16"/>
    </location>
</feature>
<evidence type="ECO:0000256" key="5">
    <source>
        <dbReference type="ARBA" id="ARBA00023163"/>
    </source>
</evidence>
<dbReference type="OrthoDB" id="2579025at2759"/>
<dbReference type="SUPFAM" id="SSF57701">
    <property type="entry name" value="Zn2/Cys6 DNA-binding domain"/>
    <property type="match status" value="1"/>
</dbReference>
<proteinExistence type="predicted"/>
<evidence type="ECO:0000313" key="11">
    <source>
        <dbReference type="EMBL" id="KIY01820.1"/>
    </source>
</evidence>
<keyword evidence="5" id="KW-0804">Transcription</keyword>
<dbReference type="Pfam" id="PF00172">
    <property type="entry name" value="Zn_clus"/>
    <property type="match status" value="1"/>
</dbReference>
<dbReference type="InterPro" id="IPR051711">
    <property type="entry name" value="Stress_Response_Reg"/>
</dbReference>
<dbReference type="GO" id="GO:0005634">
    <property type="term" value="C:nucleus"/>
    <property type="evidence" value="ECO:0007669"/>
    <property type="project" value="UniProtKB-SubCell"/>
</dbReference>
<feature type="transmembrane region" description="Helical" evidence="8">
    <location>
        <begin position="581"/>
        <end position="602"/>
    </location>
</feature>
<feature type="compositionally biased region" description="Polar residues" evidence="7">
    <location>
        <begin position="678"/>
        <end position="689"/>
    </location>
</feature>
<name>A0A0D2KEQ6_9EURO</name>
<dbReference type="RefSeq" id="XP_016635942.1">
    <property type="nucleotide sequence ID" value="XM_016772472.1"/>
</dbReference>
<evidence type="ECO:0000259" key="9">
    <source>
        <dbReference type="SMART" id="SM00066"/>
    </source>
</evidence>